<organism evidence="3 4">
    <name type="scientific">Staphylococcus argensis</name>
    <dbReference type="NCBI Taxonomy" id="1607738"/>
    <lineage>
        <taxon>Bacteria</taxon>
        <taxon>Bacillati</taxon>
        <taxon>Bacillota</taxon>
        <taxon>Bacilli</taxon>
        <taxon>Bacillales</taxon>
        <taxon>Staphylococcaceae</taxon>
        <taxon>Staphylococcus</taxon>
    </lineage>
</organism>
<accession>A0A2K4FD53</accession>
<protein>
    <submittedName>
        <fullName evidence="3">Alpha/beta hydrolase</fullName>
    </submittedName>
</protein>
<sequence length="266" mass="30449">MDLMKTKDDVTLNYRTTGEGNAILLLHTAFDNFSVFAELEKALSRDYQVVLVDLRGHGYSDKLTSIQFEDYASDIKQLLDKLYIEDCAIIGHELGASVAVAFAAQYPDMVTSLNLVNPTILEDSLPADRLYEHYAHKIRNWDEEKQEKFLDKHLYYSKREGKKFLKQISETNSLNTDNENQAVRESFINTNIRHYLGEIKVPTLITAGQHGERTTIVEAKEVADYVPHAQFKVFEKSGLYPFAEERTQFLKVAVDFIKAHEPEGVH</sequence>
<dbReference type="GeneID" id="98296848"/>
<dbReference type="RefSeq" id="WP_103370709.1">
    <property type="nucleotide sequence ID" value="NZ_CBCRVO010000001.1"/>
</dbReference>
<dbReference type="Pfam" id="PF00561">
    <property type="entry name" value="Abhydrolase_1"/>
    <property type="match status" value="1"/>
</dbReference>
<keyword evidence="1 3" id="KW-0378">Hydrolase</keyword>
<dbReference type="InterPro" id="IPR050266">
    <property type="entry name" value="AB_hydrolase_sf"/>
</dbReference>
<proteinExistence type="predicted"/>
<evidence type="ECO:0000313" key="4">
    <source>
        <dbReference type="Proteomes" id="UP000242712"/>
    </source>
</evidence>
<dbReference type="PANTHER" id="PTHR43798:SF31">
    <property type="entry name" value="AB HYDROLASE SUPERFAMILY PROTEIN YCLE"/>
    <property type="match status" value="1"/>
</dbReference>
<evidence type="ECO:0000256" key="1">
    <source>
        <dbReference type="ARBA" id="ARBA00022801"/>
    </source>
</evidence>
<dbReference type="OrthoDB" id="9808398at2"/>
<dbReference type="Gene3D" id="3.40.50.1820">
    <property type="entry name" value="alpha/beta hydrolase"/>
    <property type="match status" value="1"/>
</dbReference>
<gene>
    <name evidence="3" type="ORF">CD039_00615</name>
</gene>
<dbReference type="PRINTS" id="PR00111">
    <property type="entry name" value="ABHYDROLASE"/>
</dbReference>
<dbReference type="GO" id="GO:0016020">
    <property type="term" value="C:membrane"/>
    <property type="evidence" value="ECO:0007669"/>
    <property type="project" value="TreeGrafter"/>
</dbReference>
<dbReference type="InterPro" id="IPR000073">
    <property type="entry name" value="AB_hydrolase_1"/>
</dbReference>
<evidence type="ECO:0000313" key="3">
    <source>
        <dbReference type="EMBL" id="POA09294.1"/>
    </source>
</evidence>
<dbReference type="PANTHER" id="PTHR43798">
    <property type="entry name" value="MONOACYLGLYCEROL LIPASE"/>
    <property type="match status" value="1"/>
</dbReference>
<dbReference type="Proteomes" id="UP000242712">
    <property type="component" value="Unassembled WGS sequence"/>
</dbReference>
<comment type="caution">
    <text evidence="3">The sequence shown here is derived from an EMBL/GenBank/DDBJ whole genome shotgun (WGS) entry which is preliminary data.</text>
</comment>
<reference evidence="3 4" key="1">
    <citation type="submission" date="2017-08" db="EMBL/GenBank/DDBJ databases">
        <title>Draft genome sequences of 64 type strains of genus Staph aureus.</title>
        <authorList>
            <person name="Cole K."/>
            <person name="Golubchik T."/>
            <person name="Russell J."/>
            <person name="Foster D."/>
            <person name="Llewelyn M."/>
            <person name="Wilson D."/>
            <person name="Crook D."/>
            <person name="Paul J."/>
        </authorList>
    </citation>
    <scope>NUCLEOTIDE SEQUENCE [LARGE SCALE GENOMIC DNA]</scope>
    <source>
        <strain evidence="3 4">DSM 29875</strain>
    </source>
</reference>
<feature type="domain" description="AB hydrolase-1" evidence="2">
    <location>
        <begin position="21"/>
        <end position="242"/>
    </location>
</feature>
<evidence type="ECO:0000259" key="2">
    <source>
        <dbReference type="Pfam" id="PF00561"/>
    </source>
</evidence>
<dbReference type="EMBL" id="PPPX01000001">
    <property type="protein sequence ID" value="POA09294.1"/>
    <property type="molecule type" value="Genomic_DNA"/>
</dbReference>
<dbReference type="InterPro" id="IPR029058">
    <property type="entry name" value="AB_hydrolase_fold"/>
</dbReference>
<dbReference type="SUPFAM" id="SSF53474">
    <property type="entry name" value="alpha/beta-Hydrolases"/>
    <property type="match status" value="1"/>
</dbReference>
<dbReference type="GO" id="GO:0016787">
    <property type="term" value="F:hydrolase activity"/>
    <property type="evidence" value="ECO:0007669"/>
    <property type="project" value="UniProtKB-KW"/>
</dbReference>
<name>A0A2K4FD53_9STAP</name>
<keyword evidence="4" id="KW-1185">Reference proteome</keyword>
<dbReference type="AlphaFoldDB" id="A0A2K4FD53"/>